<dbReference type="Pfam" id="PF02464">
    <property type="entry name" value="CinA"/>
    <property type="match status" value="1"/>
</dbReference>
<evidence type="ECO:0000313" key="3">
    <source>
        <dbReference type="Proteomes" id="UP000293865"/>
    </source>
</evidence>
<dbReference type="Proteomes" id="UP000293865">
    <property type="component" value="Unassembled WGS sequence"/>
</dbReference>
<comment type="caution">
    <text evidence="2">The sequence shown here is derived from an EMBL/GenBank/DDBJ whole genome shotgun (WGS) entry which is preliminary data.</text>
</comment>
<dbReference type="Gene3D" id="3.90.950.20">
    <property type="entry name" value="CinA-like"/>
    <property type="match status" value="1"/>
</dbReference>
<sequence>MQDPAEQFAGIAAEIARRVQAAQLTVAAAESLTSGALSNALGAGPDASDWFRGGVVAYAEDVKRELLGVTAESVTSAQCARELATGVARVLGADAAVAVTGVGGPEPADGVPPGTVFAAVTVRGATHDERFEFDGDPSEVVHQTVRAALELLRDALPPSA</sequence>
<organism evidence="2 3">
    <name type="scientific">Agromyces albus</name>
    <dbReference type="NCBI Taxonomy" id="205332"/>
    <lineage>
        <taxon>Bacteria</taxon>
        <taxon>Bacillati</taxon>
        <taxon>Actinomycetota</taxon>
        <taxon>Actinomycetes</taxon>
        <taxon>Micrococcales</taxon>
        <taxon>Microbacteriaceae</taxon>
        <taxon>Agromyces</taxon>
    </lineage>
</organism>
<dbReference type="OrthoDB" id="1253990at2"/>
<keyword evidence="3" id="KW-1185">Reference proteome</keyword>
<proteinExistence type="predicted"/>
<dbReference type="SUPFAM" id="SSF142433">
    <property type="entry name" value="CinA-like"/>
    <property type="match status" value="1"/>
</dbReference>
<reference evidence="2 3" key="1">
    <citation type="submission" date="2019-01" db="EMBL/GenBank/DDBJ databases">
        <title>Agromyces.</title>
        <authorList>
            <person name="Li J."/>
        </authorList>
    </citation>
    <scope>NUCLEOTIDE SEQUENCE [LARGE SCALE GENOMIC DNA]</scope>
    <source>
        <strain evidence="2 3">DSM 15934</strain>
    </source>
</reference>
<dbReference type="NCBIfam" id="TIGR00199">
    <property type="entry name" value="PncC_domain"/>
    <property type="match status" value="1"/>
</dbReference>
<protein>
    <submittedName>
        <fullName evidence="2">CinA family protein</fullName>
    </submittedName>
</protein>
<dbReference type="InterPro" id="IPR036653">
    <property type="entry name" value="CinA-like_C"/>
</dbReference>
<dbReference type="AlphaFoldDB" id="A0A4Q2KRC0"/>
<accession>A0A4Q2KRC0</accession>
<dbReference type="InterPro" id="IPR008136">
    <property type="entry name" value="CinA_C"/>
</dbReference>
<dbReference type="RefSeq" id="WP_129522570.1">
    <property type="nucleotide sequence ID" value="NZ_SDPN01000072.1"/>
</dbReference>
<dbReference type="EMBL" id="SDPN01000072">
    <property type="protein sequence ID" value="RXZ66990.1"/>
    <property type="molecule type" value="Genomic_DNA"/>
</dbReference>
<evidence type="ECO:0000259" key="1">
    <source>
        <dbReference type="Pfam" id="PF02464"/>
    </source>
</evidence>
<feature type="domain" description="CinA C-terminal" evidence="1">
    <location>
        <begin position="11"/>
        <end position="155"/>
    </location>
</feature>
<name>A0A4Q2KRC0_9MICO</name>
<evidence type="ECO:0000313" key="2">
    <source>
        <dbReference type="EMBL" id="RXZ66990.1"/>
    </source>
</evidence>
<gene>
    <name evidence="2" type="ORF">ESP51_19700</name>
</gene>